<evidence type="ECO:0000313" key="2">
    <source>
        <dbReference type="EMBL" id="CAF4737623.1"/>
    </source>
</evidence>
<evidence type="ECO:0000256" key="1">
    <source>
        <dbReference type="SAM" id="MobiDB-lite"/>
    </source>
</evidence>
<reference evidence="3" key="1">
    <citation type="submission" date="2021-02" db="EMBL/GenBank/DDBJ databases">
        <authorList>
            <person name="Nowell W R."/>
        </authorList>
    </citation>
    <scope>NUCLEOTIDE SEQUENCE</scope>
</reference>
<sequence length="21" mass="1944">MDGAGGNPTGGAGGFDPCECM</sequence>
<dbReference type="EMBL" id="CAJOBI010134004">
    <property type="protein sequence ID" value="CAF4737623.1"/>
    <property type="molecule type" value="Genomic_DNA"/>
</dbReference>
<feature type="non-terminal residue" evidence="3">
    <location>
        <position position="21"/>
    </location>
</feature>
<dbReference type="Proteomes" id="UP000676336">
    <property type="component" value="Unassembled WGS sequence"/>
</dbReference>
<protein>
    <submittedName>
        <fullName evidence="3">Uncharacterized protein</fullName>
    </submittedName>
</protein>
<evidence type="ECO:0000313" key="3">
    <source>
        <dbReference type="EMBL" id="CAF4938541.1"/>
    </source>
</evidence>
<feature type="compositionally biased region" description="Gly residues" evidence="1">
    <location>
        <begin position="1"/>
        <end position="14"/>
    </location>
</feature>
<name>A0A8S3D101_9BILA</name>
<accession>A0A8S3D101</accession>
<evidence type="ECO:0000313" key="4">
    <source>
        <dbReference type="Proteomes" id="UP000676336"/>
    </source>
</evidence>
<comment type="caution">
    <text evidence="3">The sequence shown here is derived from an EMBL/GenBank/DDBJ whole genome shotgun (WGS) entry which is preliminary data.</text>
</comment>
<dbReference type="EMBL" id="CAJOBI010184421">
    <property type="protein sequence ID" value="CAF4938541.1"/>
    <property type="molecule type" value="Genomic_DNA"/>
</dbReference>
<feature type="region of interest" description="Disordered" evidence="1">
    <location>
        <begin position="1"/>
        <end position="21"/>
    </location>
</feature>
<organism evidence="3 4">
    <name type="scientific">Rotaria magnacalcarata</name>
    <dbReference type="NCBI Taxonomy" id="392030"/>
    <lineage>
        <taxon>Eukaryota</taxon>
        <taxon>Metazoa</taxon>
        <taxon>Spiralia</taxon>
        <taxon>Gnathifera</taxon>
        <taxon>Rotifera</taxon>
        <taxon>Eurotatoria</taxon>
        <taxon>Bdelloidea</taxon>
        <taxon>Philodinida</taxon>
        <taxon>Philodinidae</taxon>
        <taxon>Rotaria</taxon>
    </lineage>
</organism>
<proteinExistence type="predicted"/>
<gene>
    <name evidence="2" type="ORF">SMN809_LOCUS44567</name>
    <name evidence="3" type="ORF">SMN809_LOCUS53526</name>
</gene>
<dbReference type="AlphaFoldDB" id="A0A8S3D101"/>